<evidence type="ECO:0000256" key="4">
    <source>
        <dbReference type="ARBA" id="ARBA00023136"/>
    </source>
</evidence>
<evidence type="ECO:0000256" key="5">
    <source>
        <dbReference type="SAM" id="MobiDB-lite"/>
    </source>
</evidence>
<feature type="transmembrane region" description="Helical" evidence="6">
    <location>
        <begin position="16"/>
        <end position="42"/>
    </location>
</feature>
<organism evidence="8 9">
    <name type="scientific">Novosphingobium taihuense</name>
    <dbReference type="NCBI Taxonomy" id="260085"/>
    <lineage>
        <taxon>Bacteria</taxon>
        <taxon>Pseudomonadati</taxon>
        <taxon>Pseudomonadota</taxon>
        <taxon>Alphaproteobacteria</taxon>
        <taxon>Sphingomonadales</taxon>
        <taxon>Sphingomonadaceae</taxon>
        <taxon>Novosphingobium</taxon>
    </lineage>
</organism>
<evidence type="ECO:0000313" key="8">
    <source>
        <dbReference type="EMBL" id="MBB4615602.1"/>
    </source>
</evidence>
<dbReference type="InterPro" id="IPR037682">
    <property type="entry name" value="TonB_C"/>
</dbReference>
<dbReference type="SUPFAM" id="SSF74653">
    <property type="entry name" value="TolA/TonB C-terminal domain"/>
    <property type="match status" value="1"/>
</dbReference>
<comment type="caution">
    <text evidence="8">The sequence shown here is derived from an EMBL/GenBank/DDBJ whole genome shotgun (WGS) entry which is preliminary data.</text>
</comment>
<feature type="domain" description="TonB C-terminal" evidence="7">
    <location>
        <begin position="130"/>
        <end position="222"/>
    </location>
</feature>
<dbReference type="Pfam" id="PF03544">
    <property type="entry name" value="TonB_C"/>
    <property type="match status" value="1"/>
</dbReference>
<gene>
    <name evidence="8" type="ORF">GGR37_003898</name>
</gene>
<keyword evidence="2 6" id="KW-0812">Transmembrane</keyword>
<dbReference type="RefSeq" id="WP_158637764.1">
    <property type="nucleotide sequence ID" value="NZ_JACHOA010000009.1"/>
</dbReference>
<dbReference type="GO" id="GO:0055085">
    <property type="term" value="P:transmembrane transport"/>
    <property type="evidence" value="ECO:0007669"/>
    <property type="project" value="InterPro"/>
</dbReference>
<dbReference type="EMBL" id="JACHOA010000009">
    <property type="protein sequence ID" value="MBB4615602.1"/>
    <property type="molecule type" value="Genomic_DNA"/>
</dbReference>
<evidence type="ECO:0000256" key="6">
    <source>
        <dbReference type="SAM" id="Phobius"/>
    </source>
</evidence>
<evidence type="ECO:0000313" key="9">
    <source>
        <dbReference type="Proteomes" id="UP000538566"/>
    </source>
</evidence>
<name>A0A7W7EVL8_9SPHN</name>
<dbReference type="PROSITE" id="PS52015">
    <property type="entry name" value="TONB_CTD"/>
    <property type="match status" value="1"/>
</dbReference>
<dbReference type="Proteomes" id="UP000538566">
    <property type="component" value="Unassembled WGS sequence"/>
</dbReference>
<dbReference type="AlphaFoldDB" id="A0A7W7EVL8"/>
<accession>A0A7W7EVL8</accession>
<evidence type="ECO:0000259" key="7">
    <source>
        <dbReference type="PROSITE" id="PS52015"/>
    </source>
</evidence>
<sequence length="222" mass="23307">MAYAVENTRRRQTQTFIAVGLLHGVAIWAIASGFASGVVHVLKDRFVAQQWKDEEVKVTPIAPPPDIKPAIKPETRPLVAPKPDISLGPVDPGVGILPTDITPIAPADFGPLTPPEVKPSPSASFATRSAAPKGSPGSWVSDRDYPSAAIREEREGLTRFRLSIGADGRVTNCEITGSSGSADLDAATCAKVSARARFIPALGGDGMPTTGSYSGSVRWVLP</sequence>
<evidence type="ECO:0000256" key="3">
    <source>
        <dbReference type="ARBA" id="ARBA00022989"/>
    </source>
</evidence>
<reference evidence="8 9" key="1">
    <citation type="submission" date="2020-08" db="EMBL/GenBank/DDBJ databases">
        <title>Genomic Encyclopedia of Type Strains, Phase IV (KMG-IV): sequencing the most valuable type-strain genomes for metagenomic binning, comparative biology and taxonomic classification.</title>
        <authorList>
            <person name="Goeker M."/>
        </authorList>
    </citation>
    <scope>NUCLEOTIDE SEQUENCE [LARGE SCALE GENOMIC DNA]</scope>
    <source>
        <strain evidence="8 9">DSM 17507</strain>
    </source>
</reference>
<feature type="region of interest" description="Disordered" evidence="5">
    <location>
        <begin position="109"/>
        <end position="143"/>
    </location>
</feature>
<keyword evidence="4 6" id="KW-0472">Membrane</keyword>
<keyword evidence="3 6" id="KW-1133">Transmembrane helix</keyword>
<proteinExistence type="predicted"/>
<dbReference type="OrthoDB" id="7585155at2"/>
<dbReference type="GO" id="GO:0016020">
    <property type="term" value="C:membrane"/>
    <property type="evidence" value="ECO:0007669"/>
    <property type="project" value="UniProtKB-SubCell"/>
</dbReference>
<evidence type="ECO:0000256" key="2">
    <source>
        <dbReference type="ARBA" id="ARBA00022692"/>
    </source>
</evidence>
<dbReference type="InterPro" id="IPR006260">
    <property type="entry name" value="TonB/TolA_C"/>
</dbReference>
<dbReference type="NCBIfam" id="TIGR01352">
    <property type="entry name" value="tonB_Cterm"/>
    <property type="match status" value="1"/>
</dbReference>
<dbReference type="Gene3D" id="3.30.1150.10">
    <property type="match status" value="1"/>
</dbReference>
<keyword evidence="9" id="KW-1185">Reference proteome</keyword>
<evidence type="ECO:0000256" key="1">
    <source>
        <dbReference type="ARBA" id="ARBA00004167"/>
    </source>
</evidence>
<protein>
    <submittedName>
        <fullName evidence="8">Protein TonB</fullName>
    </submittedName>
</protein>
<comment type="subcellular location">
    <subcellularLocation>
        <location evidence="1">Membrane</location>
        <topology evidence="1">Single-pass membrane protein</topology>
    </subcellularLocation>
</comment>